<protein>
    <submittedName>
        <fullName evidence="1">Uncharacterized protein</fullName>
    </submittedName>
</protein>
<reference evidence="1 2" key="1">
    <citation type="submission" date="2020-04" db="EMBL/GenBank/DDBJ databases">
        <authorList>
            <person name="Hitch T.C.A."/>
            <person name="Wylensek D."/>
            <person name="Clavel T."/>
        </authorList>
    </citation>
    <scope>NUCLEOTIDE SEQUENCE [LARGE SCALE GENOMIC DNA]</scope>
    <source>
        <strain evidence="1 2">Oil-RF-744-FAT-WT-6-1</strain>
    </source>
</reference>
<name>A0A848BZC0_9FIRM</name>
<evidence type="ECO:0000313" key="2">
    <source>
        <dbReference type="Proteomes" id="UP000591071"/>
    </source>
</evidence>
<proteinExistence type="predicted"/>
<evidence type="ECO:0000313" key="1">
    <source>
        <dbReference type="EMBL" id="NME28636.1"/>
    </source>
</evidence>
<gene>
    <name evidence="1" type="ORF">HF872_08385</name>
</gene>
<dbReference type="AlphaFoldDB" id="A0A848BZC0"/>
<dbReference type="EMBL" id="JABAFG010000013">
    <property type="protein sequence ID" value="NME28636.1"/>
    <property type="molecule type" value="Genomic_DNA"/>
</dbReference>
<dbReference type="Proteomes" id="UP000591071">
    <property type="component" value="Unassembled WGS sequence"/>
</dbReference>
<organism evidence="1 2">
    <name type="scientific">Megasphaera hexanoica</name>
    <dbReference type="NCBI Taxonomy" id="1675036"/>
    <lineage>
        <taxon>Bacteria</taxon>
        <taxon>Bacillati</taxon>
        <taxon>Bacillota</taxon>
        <taxon>Negativicutes</taxon>
        <taxon>Veillonellales</taxon>
        <taxon>Veillonellaceae</taxon>
        <taxon>Megasphaera</taxon>
    </lineage>
</organism>
<dbReference type="RefSeq" id="WP_170087695.1">
    <property type="nucleotide sequence ID" value="NZ_JABAFG010000013.1"/>
</dbReference>
<accession>A0A848BZC0</accession>
<comment type="caution">
    <text evidence="1">The sequence shown here is derived from an EMBL/GenBank/DDBJ whole genome shotgun (WGS) entry which is preliminary data.</text>
</comment>
<sequence>MDVLSRKRRLSAYYAALYQNPFSHLQKCLHLPDTITIPEFFIVLVISATIVFIEDPDNNEIGAMTYHYYQGLLSGKSHLELCYTKEFLPTAKSPSAKGDKNG</sequence>